<comment type="function">
    <text evidence="8">Essential cell division protein that stabilizes the FtsZ protofilaments by cross-linking them and that serves as a cytoplasmic membrane anchor for the Z ring. Also required for the recruitment to the septal ring of downstream cell division proteins.</text>
</comment>
<dbReference type="eggNOG" id="COG3115">
    <property type="taxonomic scope" value="Bacteria"/>
</dbReference>
<dbReference type="KEGG" id="tni:TVNIR_1420"/>
<keyword evidence="13" id="KW-1185">Reference proteome</keyword>
<feature type="compositionally biased region" description="Basic and acidic residues" evidence="10">
    <location>
        <begin position="163"/>
        <end position="175"/>
    </location>
</feature>
<dbReference type="STRING" id="1255043.TVNIR_1420"/>
<evidence type="ECO:0000256" key="6">
    <source>
        <dbReference type="ARBA" id="ARBA00023136"/>
    </source>
</evidence>
<dbReference type="GO" id="GO:0000917">
    <property type="term" value="P:division septum assembly"/>
    <property type="evidence" value="ECO:0007669"/>
    <property type="project" value="TreeGrafter"/>
</dbReference>
<dbReference type="NCBIfam" id="TIGR02205">
    <property type="entry name" value="septum_zipA"/>
    <property type="match status" value="1"/>
</dbReference>
<evidence type="ECO:0000313" key="13">
    <source>
        <dbReference type="Proteomes" id="UP000010809"/>
    </source>
</evidence>
<protein>
    <recommendedName>
        <fullName evidence="8">Cell division protein ZipA</fullName>
    </recommendedName>
</protein>
<dbReference type="InterPro" id="IPR007449">
    <property type="entry name" value="ZipA_FtsZ-bd_C"/>
</dbReference>
<dbReference type="PANTHER" id="PTHR38685">
    <property type="entry name" value="CELL DIVISION PROTEIN ZIPA"/>
    <property type="match status" value="1"/>
</dbReference>
<keyword evidence="4 9" id="KW-0812">Transmembrane</keyword>
<keyword evidence="3 8" id="KW-0132">Cell division</keyword>
<accession>L0DVT3</accession>
<evidence type="ECO:0000256" key="1">
    <source>
        <dbReference type="ARBA" id="ARBA00022475"/>
    </source>
</evidence>
<evidence type="ECO:0000256" key="8">
    <source>
        <dbReference type="RuleBase" id="RU003612"/>
    </source>
</evidence>
<dbReference type="SMART" id="SM00771">
    <property type="entry name" value="ZipA_C"/>
    <property type="match status" value="1"/>
</dbReference>
<dbReference type="GO" id="GO:0005886">
    <property type="term" value="C:plasma membrane"/>
    <property type="evidence" value="ECO:0007669"/>
    <property type="project" value="UniProtKB-SubCell"/>
</dbReference>
<feature type="region of interest" description="Disordered" evidence="10">
    <location>
        <begin position="38"/>
        <end position="57"/>
    </location>
</feature>
<dbReference type="Pfam" id="PF04354">
    <property type="entry name" value="ZipA_C"/>
    <property type="match status" value="1"/>
</dbReference>
<evidence type="ECO:0000256" key="9">
    <source>
        <dbReference type="RuleBase" id="RU003613"/>
    </source>
</evidence>
<dbReference type="InterPro" id="IPR011919">
    <property type="entry name" value="Cell_div_ZipA"/>
</dbReference>
<dbReference type="Proteomes" id="UP000010809">
    <property type="component" value="Chromosome"/>
</dbReference>
<dbReference type="SUPFAM" id="SSF64383">
    <property type="entry name" value="Cell-division protein ZipA, C-terminal domain"/>
    <property type="match status" value="1"/>
</dbReference>
<keyword evidence="5" id="KW-1133">Transmembrane helix</keyword>
<feature type="region of interest" description="Disordered" evidence="10">
    <location>
        <begin position="62"/>
        <end position="129"/>
    </location>
</feature>
<keyword evidence="6 9" id="KW-0472">Membrane</keyword>
<dbReference type="PANTHER" id="PTHR38685:SF1">
    <property type="entry name" value="CELL DIVISION PROTEIN ZIPA"/>
    <property type="match status" value="1"/>
</dbReference>
<evidence type="ECO:0000256" key="10">
    <source>
        <dbReference type="SAM" id="MobiDB-lite"/>
    </source>
</evidence>
<dbReference type="HOGENOM" id="CLU_698168_0_0_6"/>
<evidence type="ECO:0000256" key="3">
    <source>
        <dbReference type="ARBA" id="ARBA00022618"/>
    </source>
</evidence>
<dbReference type="GO" id="GO:0032153">
    <property type="term" value="C:cell division site"/>
    <property type="evidence" value="ECO:0007669"/>
    <property type="project" value="TreeGrafter"/>
</dbReference>
<keyword evidence="7 8" id="KW-0131">Cell cycle</keyword>
<evidence type="ECO:0000256" key="4">
    <source>
        <dbReference type="ARBA" id="ARBA00022692"/>
    </source>
</evidence>
<comment type="subcellular location">
    <subcellularLocation>
        <location evidence="9">Cell inner membrane</location>
        <topology evidence="9">Single-pass type I membrane protein</topology>
    </subcellularLocation>
</comment>
<evidence type="ECO:0000256" key="7">
    <source>
        <dbReference type="ARBA" id="ARBA00023306"/>
    </source>
</evidence>
<name>L0DVT3_THIND</name>
<dbReference type="InterPro" id="IPR036765">
    <property type="entry name" value="ZipA_FtsZ-bd_C_sf"/>
</dbReference>
<keyword evidence="1 9" id="KW-1003">Cell membrane</keyword>
<feature type="domain" description="ZipA C-terminal FtsZ-binding" evidence="11">
    <location>
        <begin position="199"/>
        <end position="330"/>
    </location>
</feature>
<proteinExistence type="inferred from homology"/>
<evidence type="ECO:0000259" key="11">
    <source>
        <dbReference type="SMART" id="SM00771"/>
    </source>
</evidence>
<keyword evidence="2 9" id="KW-0997">Cell inner membrane</keyword>
<dbReference type="PATRIC" id="fig|1255043.3.peg.1437"/>
<dbReference type="AlphaFoldDB" id="L0DVT3"/>
<evidence type="ECO:0000256" key="5">
    <source>
        <dbReference type="ARBA" id="ARBA00022989"/>
    </source>
</evidence>
<evidence type="ECO:0000313" key="12">
    <source>
        <dbReference type="EMBL" id="AGA33090.1"/>
    </source>
</evidence>
<feature type="region of interest" description="Disordered" evidence="10">
    <location>
        <begin position="153"/>
        <end position="193"/>
    </location>
</feature>
<reference evidence="12" key="1">
    <citation type="submission" date="2015-12" db="EMBL/GenBank/DDBJ databases">
        <authorList>
            <person name="Tikhonova T.V."/>
            <person name="Pavlov A.R."/>
            <person name="Beletsky A.V."/>
            <person name="Mardanov A.V."/>
            <person name="Sorokin D.Y."/>
            <person name="Ravin N.V."/>
            <person name="Popov V.O."/>
        </authorList>
    </citation>
    <scope>NUCLEOTIDE SEQUENCE</scope>
    <source>
        <strain evidence="12">DSM 14787</strain>
    </source>
</reference>
<dbReference type="Gene3D" id="3.30.1400.10">
    <property type="entry name" value="ZipA, C-terminal FtsZ-binding domain"/>
    <property type="match status" value="1"/>
</dbReference>
<gene>
    <name evidence="12" type="primary">zipA [H]</name>
    <name evidence="12" type="ordered locus">TVNIR_1420</name>
</gene>
<dbReference type="EMBL" id="CP003989">
    <property type="protein sequence ID" value="AGA33090.1"/>
    <property type="molecule type" value="Genomic_DNA"/>
</dbReference>
<comment type="similarity">
    <text evidence="8">Belongs to the ZipA family.</text>
</comment>
<sequence length="348" mass="37887">MILVAGIWIAHRLRTHGPRQVSGDDADDWGDEGTVHIRAHRNGHEIEPTLGGSGEDFERLLESEPGDRTSRPAALGVEPEPWPDAPGAEQVPAPPVRPAAERDLRPPGAAGEPKPPQARPEPEPRAGRVATTGSALLARLRQGLNTLGDLAEAKAPPAAAPSEEERTARPPERRWASPYEDVSEPRVVGRNPLAREQDREKILVLHVVAPRNRPFTGVALGAALRRAGLALGEMSIYHYRDEASSPDSAPLFSVANMVAPGTLTDDDIASMMTPGITLFLQLHACDQPHRAFEALLETSHVLARDLGGSILDAQQSTATNQTLAHMREEMNQWLLRHRPDVLRRKADR</sequence>
<organism evidence="12 13">
    <name type="scientific">Thioalkalivibrio nitratireducens (strain DSM 14787 / UNIQEM 213 / ALEN2)</name>
    <dbReference type="NCBI Taxonomy" id="1255043"/>
    <lineage>
        <taxon>Bacteria</taxon>
        <taxon>Pseudomonadati</taxon>
        <taxon>Pseudomonadota</taxon>
        <taxon>Gammaproteobacteria</taxon>
        <taxon>Chromatiales</taxon>
        <taxon>Ectothiorhodospiraceae</taxon>
        <taxon>Thioalkalivibrio</taxon>
    </lineage>
</organism>
<evidence type="ECO:0000256" key="2">
    <source>
        <dbReference type="ARBA" id="ARBA00022519"/>
    </source>
</evidence>